<keyword evidence="2" id="KW-0012">Acyltransferase</keyword>
<gene>
    <name evidence="3" type="ORF">METZ01_LOCUS49005</name>
</gene>
<organism evidence="3">
    <name type="scientific">marine metagenome</name>
    <dbReference type="NCBI Taxonomy" id="408172"/>
    <lineage>
        <taxon>unclassified sequences</taxon>
        <taxon>metagenomes</taxon>
        <taxon>ecological metagenomes</taxon>
    </lineage>
</organism>
<dbReference type="GO" id="GO:0016746">
    <property type="term" value="F:acyltransferase activity"/>
    <property type="evidence" value="ECO:0007669"/>
    <property type="project" value="UniProtKB-KW"/>
</dbReference>
<dbReference type="InterPro" id="IPR055262">
    <property type="entry name" value="GGT_CS"/>
</dbReference>
<reference evidence="3" key="1">
    <citation type="submission" date="2018-05" db="EMBL/GenBank/DDBJ databases">
        <authorList>
            <person name="Lanie J.A."/>
            <person name="Ng W.-L."/>
            <person name="Kazmierczak K.M."/>
            <person name="Andrzejewski T.M."/>
            <person name="Davidsen T.M."/>
            <person name="Wayne K.J."/>
            <person name="Tettelin H."/>
            <person name="Glass J.I."/>
            <person name="Rusch D."/>
            <person name="Podicherti R."/>
            <person name="Tsui H.-C.T."/>
            <person name="Winkler M.E."/>
        </authorList>
    </citation>
    <scope>NUCLEOTIDE SEQUENCE</scope>
</reference>
<dbReference type="GO" id="GO:0006751">
    <property type="term" value="P:glutathione catabolic process"/>
    <property type="evidence" value="ECO:0007669"/>
    <property type="project" value="InterPro"/>
</dbReference>
<dbReference type="InterPro" id="IPR000101">
    <property type="entry name" value="GGT_peptidase"/>
</dbReference>
<dbReference type="GO" id="GO:0036374">
    <property type="term" value="F:glutathione hydrolase activity"/>
    <property type="evidence" value="ECO:0007669"/>
    <property type="project" value="InterPro"/>
</dbReference>
<dbReference type="InterPro" id="IPR029055">
    <property type="entry name" value="Ntn_hydrolases_N"/>
</dbReference>
<evidence type="ECO:0000256" key="1">
    <source>
        <dbReference type="ARBA" id="ARBA00009381"/>
    </source>
</evidence>
<keyword evidence="2" id="KW-0808">Transferase</keyword>
<dbReference type="NCBIfam" id="TIGR00066">
    <property type="entry name" value="g_glut_trans"/>
    <property type="match status" value="1"/>
</dbReference>
<sequence length="512" mass="55804">MVCIDKIRRCFTAAIVTFVFIIPNSATAAQPQQPAIASAHPLATQAGYLILERGGNAFDAAIAVSAVLSVVEPYSSGLGGGAFFLLHREQDKYQTFIDAREKAPSAATAEMYLDAQGMVIPKASLVGPLASGIPGLPAGLVYLSKQYGTLPLEESLAPAIELAEKGFPVYMRLISALKVAQRSRGLSQKFIEVLTPNNDLPEVGQLIKQPELASTLRLIASQGREGFYNSDFTKTMVEEANRDGSIWHVDDFKNYAVIEREPIKLNFMGHKLTLAPPPSSGGTTIATILNIVSHYDYKSMPRDTFAHLLIEAMRRAYKDRAEYLGDPDFVEVPVDMLISKDHASNHLATIDLDKASPSIKNSEIQQTAYVAKGTETSHFSILDQEGNRVATTQTINTWFGSGYMLPTAGIILNNEMDDFSAKPYAPNRYGLVHGQGNSIAPNKRMLSSMSPTFIESKDQLAILGTPGGARIITMVLLSLVAWTEGADADGMTSKKRFHHQYLPDEVRYENGA</sequence>
<dbReference type="PANTHER" id="PTHR43199:SF6">
    <property type="entry name" value="GLUTATHIONE HYDROLASE PROENZYME"/>
    <property type="match status" value="1"/>
</dbReference>
<feature type="non-terminal residue" evidence="3">
    <location>
        <position position="512"/>
    </location>
</feature>
<dbReference type="PRINTS" id="PR01210">
    <property type="entry name" value="GGTRANSPTASE"/>
</dbReference>
<comment type="similarity">
    <text evidence="1">Belongs to the gamma-glutamyltransferase family.</text>
</comment>
<name>A0A381RYE5_9ZZZZ</name>
<dbReference type="EMBL" id="UINC01002387">
    <property type="protein sequence ID" value="SUZ96151.1"/>
    <property type="molecule type" value="Genomic_DNA"/>
</dbReference>
<dbReference type="SUPFAM" id="SSF56235">
    <property type="entry name" value="N-terminal nucleophile aminohydrolases (Ntn hydrolases)"/>
    <property type="match status" value="1"/>
</dbReference>
<dbReference type="AlphaFoldDB" id="A0A381RYE5"/>
<accession>A0A381RYE5</accession>
<dbReference type="Gene3D" id="1.10.246.130">
    <property type="match status" value="1"/>
</dbReference>
<dbReference type="PANTHER" id="PTHR43199">
    <property type="entry name" value="GLUTATHIONE HYDROLASE"/>
    <property type="match status" value="1"/>
</dbReference>
<dbReference type="InterPro" id="IPR051792">
    <property type="entry name" value="GGT_bact"/>
</dbReference>
<dbReference type="Gene3D" id="3.60.20.40">
    <property type="match status" value="1"/>
</dbReference>
<proteinExistence type="inferred from homology"/>
<dbReference type="PROSITE" id="PS00462">
    <property type="entry name" value="G_GLU_TRANSPEPTIDASE"/>
    <property type="match status" value="1"/>
</dbReference>
<dbReference type="InterPro" id="IPR043137">
    <property type="entry name" value="GGT_ssub_C"/>
</dbReference>
<dbReference type="Pfam" id="PF01019">
    <property type="entry name" value="G_glu_transpept"/>
    <property type="match status" value="1"/>
</dbReference>
<dbReference type="InterPro" id="IPR043138">
    <property type="entry name" value="GGT_lsub"/>
</dbReference>
<protein>
    <recommendedName>
        <fullName evidence="4">Gamma-glutamyltransferase</fullName>
    </recommendedName>
</protein>
<evidence type="ECO:0000313" key="3">
    <source>
        <dbReference type="EMBL" id="SUZ96151.1"/>
    </source>
</evidence>
<evidence type="ECO:0000256" key="2">
    <source>
        <dbReference type="ARBA" id="ARBA00023315"/>
    </source>
</evidence>
<evidence type="ECO:0008006" key="4">
    <source>
        <dbReference type="Google" id="ProtNLM"/>
    </source>
</evidence>